<evidence type="ECO:0000313" key="2">
    <source>
        <dbReference type="Proteomes" id="UP000255425"/>
    </source>
</evidence>
<keyword evidence="2" id="KW-1185">Reference proteome</keyword>
<evidence type="ECO:0000313" key="1">
    <source>
        <dbReference type="EMBL" id="SUM68541.1"/>
    </source>
</evidence>
<accession>A0A380H1Z3</accession>
<dbReference type="GO" id="GO:0016740">
    <property type="term" value="F:transferase activity"/>
    <property type="evidence" value="ECO:0007669"/>
    <property type="project" value="UniProtKB-KW"/>
</dbReference>
<proteinExistence type="predicted"/>
<dbReference type="EMBL" id="UHDZ01000001">
    <property type="protein sequence ID" value="SUM68541.1"/>
    <property type="molecule type" value="Genomic_DNA"/>
</dbReference>
<dbReference type="Proteomes" id="UP000255425">
    <property type="component" value="Unassembled WGS sequence"/>
</dbReference>
<organism evidence="1 2">
    <name type="scientific">Staphylococcus saccharolyticus</name>
    <dbReference type="NCBI Taxonomy" id="33028"/>
    <lineage>
        <taxon>Bacteria</taxon>
        <taxon>Bacillati</taxon>
        <taxon>Bacillota</taxon>
        <taxon>Bacilli</taxon>
        <taxon>Bacillales</taxon>
        <taxon>Staphylococcaceae</taxon>
        <taxon>Staphylococcus</taxon>
    </lineage>
</organism>
<protein>
    <submittedName>
        <fullName evidence="1">Glycosyltransferase</fullName>
    </submittedName>
</protein>
<keyword evidence="1" id="KW-0808">Transferase</keyword>
<gene>
    <name evidence="1" type="ORF">NCTC11807_00567</name>
</gene>
<reference evidence="1 2" key="1">
    <citation type="submission" date="2018-06" db="EMBL/GenBank/DDBJ databases">
        <authorList>
            <consortium name="Pathogen Informatics"/>
            <person name="Doyle S."/>
        </authorList>
    </citation>
    <scope>NUCLEOTIDE SEQUENCE [LARGE SCALE GENOMIC DNA]</scope>
    <source>
        <strain evidence="1 2">NCTC11807</strain>
    </source>
</reference>
<dbReference type="RefSeq" id="WP_232619692.1">
    <property type="nucleotide sequence ID" value="NZ_CP066042.1"/>
</dbReference>
<dbReference type="GeneID" id="93796151"/>
<dbReference type="AlphaFoldDB" id="A0A380H1Z3"/>
<name>A0A380H1Z3_9STAP</name>
<sequence length="184" mass="22221">MMRLLSRIIEMDYIRFLVTKTFLKSENKDFFYNQFNKVESMINEVGYDLSSLLITDKYKNIYQLFHSDKEMMRKYIHFLIYDSHKHKFIKEHVITFKFPDKFNYLITLQSKCIPVYNGTTMIDGTLYEMIQLFKQPHIEINAVKLAKLHDASMLKDINYLTKDNFIYIKTEDLKFEKNDYNIAV</sequence>